<dbReference type="InterPro" id="IPR036388">
    <property type="entry name" value="WH-like_DNA-bd_sf"/>
</dbReference>
<keyword evidence="2" id="KW-1185">Reference proteome</keyword>
<dbReference type="Gene3D" id="1.10.10.10">
    <property type="entry name" value="Winged helix-like DNA-binding domain superfamily/Winged helix DNA-binding domain"/>
    <property type="match status" value="1"/>
</dbReference>
<reference evidence="1" key="1">
    <citation type="submission" date="2022-08" db="EMBL/GenBank/DDBJ databases">
        <title>Draft genome sequence of Lysinibacillus sp. strain KH24.</title>
        <authorList>
            <person name="Kanbe H."/>
            <person name="Itoh H."/>
        </authorList>
    </citation>
    <scope>NUCLEOTIDE SEQUENCE</scope>
    <source>
        <strain evidence="1">KH24</strain>
    </source>
</reference>
<dbReference type="RefSeq" id="WP_264988508.1">
    <property type="nucleotide sequence ID" value="NZ_BRZA01000002.1"/>
</dbReference>
<evidence type="ECO:0008006" key="3">
    <source>
        <dbReference type="Google" id="ProtNLM"/>
    </source>
</evidence>
<sequence>MYHFTHNCFDTNPSAISAIDLLQFVHGDNKRFAQLIQLTEEQPKMVSRIGKAIYYEIPQSEWLGKDVYFSLNTFKSYKRVSKDCVRLNALYTDLDFYKEGMDLIEARYQIDEMIANEVILPPNIIIHSGRGLQLIWLMEYMKHDRYLKLWLRMQNEIYERFQHLHSDNKAKSVTQIFRLAGSISSRTGGIIRAEYLRDARYSIGEMKEFLLPELPSKPKVINEEVVTPKTKKKKGDKKAVSHLLTEYSLNQARLKDFEKLLEIQPVVNRKTLLFNYAICTKAVGMDDKMIERNLQRINASFYKPLPDSRIRGAINSVNQVAYKMTNTTLIADLNITLEQQRQLTTIISKQVKKEREQKHKEAKRRENGIRPMAEYQESRRELSDERMMALNRLMEQQPELKNKELAELLSCSESTIKRMKSKLKGSS</sequence>
<name>A0ABQ5NK54_9BACI</name>
<evidence type="ECO:0000313" key="2">
    <source>
        <dbReference type="Proteomes" id="UP001065593"/>
    </source>
</evidence>
<comment type="caution">
    <text evidence="1">The sequence shown here is derived from an EMBL/GenBank/DDBJ whole genome shotgun (WGS) entry which is preliminary data.</text>
</comment>
<organism evidence="1 2">
    <name type="scientific">Lysinibacillus piscis</name>
    <dbReference type="NCBI Taxonomy" id="2518931"/>
    <lineage>
        <taxon>Bacteria</taxon>
        <taxon>Bacillati</taxon>
        <taxon>Bacillota</taxon>
        <taxon>Bacilli</taxon>
        <taxon>Bacillales</taxon>
        <taxon>Bacillaceae</taxon>
        <taxon>Lysinibacillus</taxon>
    </lineage>
</organism>
<gene>
    <name evidence="1" type="ORF">LYSBPC_18770</name>
</gene>
<evidence type="ECO:0000313" key="1">
    <source>
        <dbReference type="EMBL" id="GLC88750.1"/>
    </source>
</evidence>
<dbReference type="Proteomes" id="UP001065593">
    <property type="component" value="Unassembled WGS sequence"/>
</dbReference>
<dbReference type="EMBL" id="BRZA01000002">
    <property type="protein sequence ID" value="GLC88750.1"/>
    <property type="molecule type" value="Genomic_DNA"/>
</dbReference>
<accession>A0ABQ5NK54</accession>
<proteinExistence type="predicted"/>
<protein>
    <recommendedName>
        <fullName evidence="3">Replication protein</fullName>
    </recommendedName>
</protein>